<dbReference type="eggNOG" id="KOG1041">
    <property type="taxonomic scope" value="Eukaryota"/>
</dbReference>
<accession>G0P0K7</accession>
<evidence type="ECO:0000256" key="1">
    <source>
        <dbReference type="SAM" id="MobiDB-lite"/>
    </source>
</evidence>
<dbReference type="InterPro" id="IPR012337">
    <property type="entry name" value="RNaseH-like_sf"/>
</dbReference>
<evidence type="ECO:0000313" key="3">
    <source>
        <dbReference type="EMBL" id="EGT41785.1"/>
    </source>
</evidence>
<feature type="compositionally biased region" description="Basic and acidic residues" evidence="1">
    <location>
        <begin position="1"/>
        <end position="12"/>
    </location>
</feature>
<feature type="domain" description="Piwi" evidence="2">
    <location>
        <begin position="216"/>
        <end position="427"/>
    </location>
</feature>
<feature type="region of interest" description="Disordered" evidence="1">
    <location>
        <begin position="1"/>
        <end position="78"/>
    </location>
</feature>
<keyword evidence="4" id="KW-1185">Reference proteome</keyword>
<sequence length="483" mass="55231">MDKTPKKEESDTSKPSNSTSRYKISHSATSARFSTPSERAAGAQGVKREQDRDGAPDSKRKNDGASSSQYIPREGPPDSFYAVSRMGVQLNSWGLDMTEMDECIKKVLFEVTLVAGERRHKLSDGIPMMKGDVNTQLKRLSSCVIFEKWCQMNPDVFPQFNPFFSRNFMRGLYDQCRRQGFQMRKRHDEWDVKTSHPDAFDDLRRYMERAKEKDMTIVIGIVEEKKPLMHDYMKYYEEKIGMQTMQITTDTARKFGQGGGGAQTINNVLRKLNPKCGGTNFYVQIAEKHRNGNACTDAEELEKKLYKRTQFVVILVQRRSRIRVFPERIEGNKPGEQNVPSGTCVDTVGNAHGFEEFVLCCQTPLIGTVRPTKYTILVNDSGWTKNEVMNVSYQLAFGHQVSYQPPAVPNVLYAAENLAKRGHNNYKTHTRLKSMAEYSEQISREFSEDVTQEMVAEILAERYIELVSDEINAMTISNRNFWA</sequence>
<dbReference type="OrthoDB" id="10252740at2759"/>
<dbReference type="AlphaFoldDB" id="G0P0K7"/>
<name>G0P0K7_CAEBE</name>
<dbReference type="InParanoid" id="G0P0K7"/>
<dbReference type="Gene3D" id="3.40.50.2300">
    <property type="match status" value="1"/>
</dbReference>
<dbReference type="Pfam" id="PF25128">
    <property type="entry name" value="HRDE1_NRDE3_N"/>
    <property type="match status" value="1"/>
</dbReference>
<dbReference type="InterPro" id="IPR003165">
    <property type="entry name" value="Piwi"/>
</dbReference>
<dbReference type="SUPFAM" id="SSF53098">
    <property type="entry name" value="Ribonuclease H-like"/>
    <property type="match status" value="1"/>
</dbReference>
<dbReference type="Gene3D" id="3.30.420.10">
    <property type="entry name" value="Ribonuclease H-like superfamily/Ribonuclease H"/>
    <property type="match status" value="1"/>
</dbReference>
<feature type="compositionally biased region" description="Basic and acidic residues" evidence="1">
    <location>
        <begin position="46"/>
        <end position="63"/>
    </location>
</feature>
<evidence type="ECO:0000313" key="4">
    <source>
        <dbReference type="Proteomes" id="UP000008068"/>
    </source>
</evidence>
<gene>
    <name evidence="3" type="ORF">CAEBREN_20522</name>
</gene>
<dbReference type="InterPro" id="IPR056992">
    <property type="entry name" value="HRDE1/NRDE-3-like_N"/>
</dbReference>
<organism evidence="4">
    <name type="scientific">Caenorhabditis brenneri</name>
    <name type="common">Nematode worm</name>
    <dbReference type="NCBI Taxonomy" id="135651"/>
    <lineage>
        <taxon>Eukaryota</taxon>
        <taxon>Metazoa</taxon>
        <taxon>Ecdysozoa</taxon>
        <taxon>Nematoda</taxon>
        <taxon>Chromadorea</taxon>
        <taxon>Rhabditida</taxon>
        <taxon>Rhabditina</taxon>
        <taxon>Rhabditomorpha</taxon>
        <taxon>Rhabditoidea</taxon>
        <taxon>Rhabditidae</taxon>
        <taxon>Peloderinae</taxon>
        <taxon>Caenorhabditis</taxon>
    </lineage>
</organism>
<dbReference type="PANTHER" id="PTHR22891">
    <property type="entry name" value="EUKARYOTIC TRANSLATION INITIATION FACTOR 2C"/>
    <property type="match status" value="1"/>
</dbReference>
<reference evidence="4" key="1">
    <citation type="submission" date="2011-07" db="EMBL/GenBank/DDBJ databases">
        <authorList>
            <consortium name="Caenorhabditis brenneri Sequencing and Analysis Consortium"/>
            <person name="Wilson R.K."/>
        </authorList>
    </citation>
    <scope>NUCLEOTIDE SEQUENCE [LARGE SCALE GENOMIC DNA]</scope>
    <source>
        <strain evidence="4">PB2801</strain>
    </source>
</reference>
<dbReference type="GO" id="GO:0003676">
    <property type="term" value="F:nucleic acid binding"/>
    <property type="evidence" value="ECO:0007669"/>
    <property type="project" value="InterPro"/>
</dbReference>
<protein>
    <recommendedName>
        <fullName evidence="2">Piwi domain-containing protein</fullName>
    </recommendedName>
</protein>
<proteinExistence type="predicted"/>
<dbReference type="InterPro" id="IPR036397">
    <property type="entry name" value="RNaseH_sf"/>
</dbReference>
<feature type="compositionally biased region" description="Polar residues" evidence="1">
    <location>
        <begin position="13"/>
        <end position="37"/>
    </location>
</feature>
<dbReference type="HOGENOM" id="CLU_565282_0_0_1"/>
<dbReference type="Pfam" id="PF02171">
    <property type="entry name" value="Piwi"/>
    <property type="match status" value="2"/>
</dbReference>
<evidence type="ECO:0000259" key="2">
    <source>
        <dbReference type="SMART" id="SM00950"/>
    </source>
</evidence>
<dbReference type="Proteomes" id="UP000008068">
    <property type="component" value="Unassembled WGS sequence"/>
</dbReference>
<dbReference type="STRING" id="135651.G0P0K7"/>
<dbReference type="SMART" id="SM00950">
    <property type="entry name" value="Piwi"/>
    <property type="match status" value="1"/>
</dbReference>
<dbReference type="EMBL" id="GL380001">
    <property type="protein sequence ID" value="EGT41785.1"/>
    <property type="molecule type" value="Genomic_DNA"/>
</dbReference>